<evidence type="ECO:0000313" key="11">
    <source>
        <dbReference type="Proteomes" id="UP000323144"/>
    </source>
</evidence>
<dbReference type="PANTHER" id="PTHR42929:SF1">
    <property type="entry name" value="INNER MEMBRANE ABC TRANSPORTER PERMEASE PROTEIN YDCU-RELATED"/>
    <property type="match status" value="1"/>
</dbReference>
<proteinExistence type="inferred from homology"/>
<keyword evidence="4" id="KW-1003">Cell membrane</keyword>
<name>A0A5B9Y5V2_9MOLU</name>
<evidence type="ECO:0000256" key="1">
    <source>
        <dbReference type="ARBA" id="ARBA00004651"/>
    </source>
</evidence>
<dbReference type="Proteomes" id="UP000323144">
    <property type="component" value="Chromosome"/>
</dbReference>
<feature type="transmembrane region" description="Helical" evidence="8">
    <location>
        <begin position="191"/>
        <end position="214"/>
    </location>
</feature>
<dbReference type="PROSITE" id="PS50928">
    <property type="entry name" value="ABC_TM1"/>
    <property type="match status" value="1"/>
</dbReference>
<dbReference type="GO" id="GO:0005886">
    <property type="term" value="C:plasma membrane"/>
    <property type="evidence" value="ECO:0007669"/>
    <property type="project" value="UniProtKB-SubCell"/>
</dbReference>
<feature type="transmembrane region" description="Helical" evidence="8">
    <location>
        <begin position="302"/>
        <end position="326"/>
    </location>
</feature>
<dbReference type="Pfam" id="PF00528">
    <property type="entry name" value="BPD_transp_1"/>
    <property type="match status" value="1"/>
</dbReference>
<comment type="subcellular location">
    <subcellularLocation>
        <location evidence="1 8">Cell membrane</location>
        <topology evidence="1 8">Multi-pass membrane protein</topology>
    </subcellularLocation>
</comment>
<dbReference type="AlphaFoldDB" id="A0A5B9Y5V2"/>
<evidence type="ECO:0000259" key="9">
    <source>
        <dbReference type="PROSITE" id="PS50928"/>
    </source>
</evidence>
<dbReference type="RefSeq" id="WP_166507807.1">
    <property type="nucleotide sequence ID" value="NZ_CP043026.1"/>
</dbReference>
<feature type="transmembrane region" description="Helical" evidence="8">
    <location>
        <begin position="122"/>
        <end position="155"/>
    </location>
</feature>
<dbReference type="CDD" id="cd06261">
    <property type="entry name" value="TM_PBP2"/>
    <property type="match status" value="1"/>
</dbReference>
<protein>
    <submittedName>
        <fullName evidence="10">Spermidine/putrescine ABC transporter permease</fullName>
    </submittedName>
</protein>
<dbReference type="InterPro" id="IPR050024">
    <property type="entry name" value="MMSYN1_0196-like"/>
</dbReference>
<feature type="domain" description="ABC transmembrane type-1" evidence="9">
    <location>
        <begin position="131"/>
        <end position="327"/>
    </location>
</feature>
<evidence type="ECO:0000313" key="10">
    <source>
        <dbReference type="EMBL" id="QEH61412.1"/>
    </source>
</evidence>
<comment type="similarity">
    <text evidence="2">Belongs to the binding-protein-dependent transport system permease family. CysTW subfamily.</text>
</comment>
<keyword evidence="7 8" id="KW-0472">Membrane</keyword>
<reference evidence="10 11" key="1">
    <citation type="submission" date="2019-08" db="EMBL/GenBank/DDBJ databases">
        <title>Complete genome sequence of Spiroplasma chinense CCH (DSM 19755).</title>
        <authorList>
            <person name="Shen H.-Y."/>
            <person name="Lin Y.-C."/>
            <person name="Chou L."/>
            <person name="Kuo C.-H."/>
        </authorList>
    </citation>
    <scope>NUCLEOTIDE SEQUENCE [LARGE SCALE GENOMIC DNA]</scope>
    <source>
        <strain evidence="10 11">CCH</strain>
    </source>
</reference>
<dbReference type="Gene3D" id="1.10.3720.10">
    <property type="entry name" value="MetI-like"/>
    <property type="match status" value="1"/>
</dbReference>
<dbReference type="PANTHER" id="PTHR42929">
    <property type="entry name" value="INNER MEMBRANE ABC TRANSPORTER PERMEASE PROTEIN YDCU-RELATED-RELATED"/>
    <property type="match status" value="1"/>
</dbReference>
<evidence type="ECO:0000256" key="4">
    <source>
        <dbReference type="ARBA" id="ARBA00022475"/>
    </source>
</evidence>
<feature type="transmembrane region" description="Helical" evidence="8">
    <location>
        <begin position="74"/>
        <end position="102"/>
    </location>
</feature>
<sequence>MNNSKDNPIVDDIALDFQEPTVVEEKDNIDIETELEAIEDIEAIGTNDELVFKDISLKEKVANFKIVKSLKGKIWPIMLPFILTMAILVVLPLIGIILFAIIEPSGNSTKFRLDLSNFSRFFTSGSIMSVLGLSMLYAVISSILTIAMAYPIALMMANLRNKIMAKNIWVILTMPIWISMILKILGLRSLFYLLGGTALGTPFAVILGMVYMFLPFALAPIYNGLENQDPVFYQAALDLKASKAKAFWHVTFRQSLPGVFAAFTLVIVQASTALLIPRYMGDGKINLIPTIIENYFFKGTDFGFGATVAVALAILLFAIMGVTKLISNKFEIRGSRKWKGSSKQVTSQ</sequence>
<evidence type="ECO:0000256" key="7">
    <source>
        <dbReference type="ARBA" id="ARBA00023136"/>
    </source>
</evidence>
<evidence type="ECO:0000256" key="6">
    <source>
        <dbReference type="ARBA" id="ARBA00022989"/>
    </source>
</evidence>
<evidence type="ECO:0000256" key="8">
    <source>
        <dbReference type="RuleBase" id="RU363032"/>
    </source>
</evidence>
<dbReference type="InterPro" id="IPR000515">
    <property type="entry name" value="MetI-like"/>
</dbReference>
<feature type="transmembrane region" description="Helical" evidence="8">
    <location>
        <begin position="167"/>
        <end position="185"/>
    </location>
</feature>
<dbReference type="SUPFAM" id="SSF161098">
    <property type="entry name" value="MetI-like"/>
    <property type="match status" value="1"/>
</dbReference>
<accession>A0A5B9Y5V2</accession>
<dbReference type="GO" id="GO:0055085">
    <property type="term" value="P:transmembrane transport"/>
    <property type="evidence" value="ECO:0007669"/>
    <property type="project" value="InterPro"/>
</dbReference>
<organism evidence="10 11">
    <name type="scientific">Spiroplasma chinense</name>
    <dbReference type="NCBI Taxonomy" id="216932"/>
    <lineage>
        <taxon>Bacteria</taxon>
        <taxon>Bacillati</taxon>
        <taxon>Mycoplasmatota</taxon>
        <taxon>Mollicutes</taxon>
        <taxon>Entomoplasmatales</taxon>
        <taxon>Spiroplasmataceae</taxon>
        <taxon>Spiroplasma</taxon>
    </lineage>
</organism>
<dbReference type="KEGG" id="schi:SCHIN_v1c02150"/>
<keyword evidence="5 8" id="KW-0812">Transmembrane</keyword>
<keyword evidence="11" id="KW-1185">Reference proteome</keyword>
<keyword evidence="6 8" id="KW-1133">Transmembrane helix</keyword>
<dbReference type="InterPro" id="IPR035906">
    <property type="entry name" value="MetI-like_sf"/>
</dbReference>
<feature type="transmembrane region" description="Helical" evidence="8">
    <location>
        <begin position="255"/>
        <end position="276"/>
    </location>
</feature>
<evidence type="ECO:0000256" key="2">
    <source>
        <dbReference type="ARBA" id="ARBA00007069"/>
    </source>
</evidence>
<dbReference type="NCBIfam" id="NF043074">
    <property type="entry name" value="MMSYN1_0196"/>
    <property type="match status" value="1"/>
</dbReference>
<gene>
    <name evidence="10" type="primary">potB</name>
    <name evidence="10" type="ORF">SCHIN_v1c02150</name>
</gene>
<evidence type="ECO:0000256" key="5">
    <source>
        <dbReference type="ARBA" id="ARBA00022692"/>
    </source>
</evidence>
<dbReference type="EMBL" id="CP043026">
    <property type="protein sequence ID" value="QEH61412.1"/>
    <property type="molecule type" value="Genomic_DNA"/>
</dbReference>
<keyword evidence="3 8" id="KW-0813">Transport</keyword>
<evidence type="ECO:0000256" key="3">
    <source>
        <dbReference type="ARBA" id="ARBA00022448"/>
    </source>
</evidence>